<dbReference type="Proteomes" id="UP000284842">
    <property type="component" value="Unassembled WGS sequence"/>
</dbReference>
<dbReference type="CDD" id="cd18809">
    <property type="entry name" value="SF1_C_RecD"/>
    <property type="match status" value="1"/>
</dbReference>
<dbReference type="EC" id="5.6.2.3" evidence="1"/>
<dbReference type="InParanoid" id="A0A409WDP6"/>
<feature type="domain" description="DUF6570" evidence="5">
    <location>
        <begin position="2"/>
        <end position="109"/>
    </location>
</feature>
<dbReference type="GO" id="GO:0043139">
    <property type="term" value="F:5'-3' DNA helicase activity"/>
    <property type="evidence" value="ECO:0007669"/>
    <property type="project" value="UniProtKB-EC"/>
</dbReference>
<feature type="domain" description="Helitron helicase-like" evidence="4">
    <location>
        <begin position="239"/>
        <end position="464"/>
    </location>
</feature>
<keyword evidence="7" id="KW-1185">Reference proteome</keyword>
<feature type="compositionally biased region" description="Low complexity" evidence="2">
    <location>
        <begin position="1690"/>
        <end position="1701"/>
    </location>
</feature>
<keyword evidence="1" id="KW-0378">Hydrolase</keyword>
<keyword evidence="1" id="KW-0547">Nucleotide-binding</keyword>
<dbReference type="Pfam" id="PF14214">
    <property type="entry name" value="Helitron_like_N"/>
    <property type="match status" value="1"/>
</dbReference>
<name>A0A409WDP6_9AGAR</name>
<comment type="catalytic activity">
    <reaction evidence="1">
        <text>ATP + H2O = ADP + phosphate + H(+)</text>
        <dbReference type="Rhea" id="RHEA:13065"/>
        <dbReference type="ChEBI" id="CHEBI:15377"/>
        <dbReference type="ChEBI" id="CHEBI:15378"/>
        <dbReference type="ChEBI" id="CHEBI:30616"/>
        <dbReference type="ChEBI" id="CHEBI:43474"/>
        <dbReference type="ChEBI" id="CHEBI:456216"/>
        <dbReference type="EC" id="5.6.2.3"/>
    </reaction>
</comment>
<reference evidence="6 7" key="1">
    <citation type="journal article" date="2018" name="Evol. Lett.">
        <title>Horizontal gene cluster transfer increased hallucinogenic mushroom diversity.</title>
        <authorList>
            <person name="Reynolds H.T."/>
            <person name="Vijayakumar V."/>
            <person name="Gluck-Thaler E."/>
            <person name="Korotkin H.B."/>
            <person name="Matheny P.B."/>
            <person name="Slot J.C."/>
        </authorList>
    </citation>
    <scope>NUCLEOTIDE SEQUENCE [LARGE SCALE GENOMIC DNA]</scope>
    <source>
        <strain evidence="6 7">2629</strain>
    </source>
</reference>
<dbReference type="PANTHER" id="PTHR47642:SF6">
    <property type="entry name" value="ATP-DEPENDENT DNA HELICASE"/>
    <property type="match status" value="1"/>
</dbReference>
<proteinExistence type="inferred from homology"/>
<protein>
    <recommendedName>
        <fullName evidence="1">ATP-dependent DNA helicase</fullName>
        <ecNumber evidence="1">5.6.2.3</ecNumber>
    </recommendedName>
</protein>
<dbReference type="OrthoDB" id="10007484at2759"/>
<dbReference type="GO" id="GO:0000723">
    <property type="term" value="P:telomere maintenance"/>
    <property type="evidence" value="ECO:0007669"/>
    <property type="project" value="InterPro"/>
</dbReference>
<evidence type="ECO:0000313" key="7">
    <source>
        <dbReference type="Proteomes" id="UP000284842"/>
    </source>
</evidence>
<evidence type="ECO:0000256" key="2">
    <source>
        <dbReference type="SAM" id="MobiDB-lite"/>
    </source>
</evidence>
<evidence type="ECO:0000313" key="6">
    <source>
        <dbReference type="EMBL" id="PPQ76590.1"/>
    </source>
</evidence>
<dbReference type="Pfam" id="PF20209">
    <property type="entry name" value="DUF6570"/>
    <property type="match status" value="1"/>
</dbReference>
<dbReference type="PANTHER" id="PTHR47642">
    <property type="entry name" value="ATP-DEPENDENT DNA HELICASE"/>
    <property type="match status" value="1"/>
</dbReference>
<gene>
    <name evidence="6" type="ORF">CVT24_013026</name>
</gene>
<dbReference type="GO" id="GO:0005524">
    <property type="term" value="F:ATP binding"/>
    <property type="evidence" value="ECO:0007669"/>
    <property type="project" value="UniProtKB-KW"/>
</dbReference>
<dbReference type="InterPro" id="IPR025476">
    <property type="entry name" value="Helitron_helicase-like"/>
</dbReference>
<dbReference type="GO" id="GO:0016887">
    <property type="term" value="F:ATP hydrolysis activity"/>
    <property type="evidence" value="ECO:0007669"/>
    <property type="project" value="RHEA"/>
</dbReference>
<dbReference type="InterPro" id="IPR046700">
    <property type="entry name" value="DUF6570"/>
</dbReference>
<evidence type="ECO:0000259" key="4">
    <source>
        <dbReference type="Pfam" id="PF14214"/>
    </source>
</evidence>
<accession>A0A409WDP6</accession>
<sequence>MLSLCRGKTTVVQLTEIDGKQSNAVSQRALKGNIIIFPQDPSEIATSLPVPPHDVARHVCIVFIGSSNPSREWLLEKAKPLLIRPDVMRPALMWLKAKNPLYRHIQTDFQLLQSLPAESVLPVDIHRYGNMASFVKFTSDYDPSSNVRHDDDVYEDSIEFERTCIPESADVTTPANMRVAAAVHLKQGGSFLPVPHSSRPCNEFKNTSLFPMIYPTLYPYGIGGFENEMRTVPVSIHRHIQLLLNYADDRFQVHHSFMFTVFNILQRRQVLLHTHNRVQNRQFRDFAQRFSSVSAEAVAEYAEKMKDSSSHFDSTEQDQLISRLLSEINIVTQNVSGTPAAKKKLRNQLRALILQKGLPTFFITLNPADIYNPILSFLSGRQIDPENMQEADIPQYFEQARFIARNPVVTAKFFDMYMRAFFDHLLTYTDDEDLVENGILGKTDAYYGCVEAQGRGSLHCHMMVWLKGSINPTELKSRILNDDQFCESFIRYLESVIATEVPADPLPRTQSLFSNHHPCKLRPPDGSTYNSNRALFTHDLHYLAEACQRHVHTETCFKYSKSSHNERECRFNLGPSCAQPSTVVVQETGEIKLQHKDGTINNFNPIILSAMRCNMDIKFIGSGTCAKALLYYVTDYITKSPLKAHVAYSALETAIQHLSDVDTSDSNTIDHSKMLLNKSAFALLSRQELSAQEIAMSLLQIDDHYTSHEFRTFYWPELQYRRFDRSNMETDLDLDVSAHVSSPPPNTENPMNFEDTNLDDDYEVEIESDEQGFLFKKASYLDDYKYRSESLRDVSLWDFVSQFTRVRKPYRSTTDPVSRNSRGSFFDFQPDHPQYQSCRIKRLPISKSVVPTPVGKLLPRRDRPASYAEYCYIMLCLFSPWSSQEELDHFRRNGSEIFAEKLSNMEPSIQSVIENIQLLHECKDSKEDDYYSRRRNHSDHDSNLVVSGNQPLLLGNSDDLTLEDVQQQLAVEHVQRLLNCRSQRNSVRSAQTESIIAAANQVQLFKSDYEQTSLHDSSTTCVTGDTSIEDIWEAEYKQRRKNWRKNAFDVENNQRTTHSNATSYNSTFTFHNAQRLPHCNPSSLETYGHACSTTASCAYHSPKPVTELTHYAHQIISKYKLNQNQCYAFELVSQTLMQELNGGKPDQLRMALMGAGGTGKSTVIRALSDLFSTLNRDYLLKKCAYTGVASNNIKGITLYSALGLSRTSYDSNTKLHREIAALWENTKFLIVDEVSMLGCQNMYKLSSALCAAKGSEEPFGGIHILFAGDFAQLSPIMEKSLFDHLDTSSTATPHVQRNAFGKLLWYSVSSVVELTEVMRQNSSEEQQFLALLHRLRLGKCTVEDHKLLSTRVLHRLPECERPQGIDSTTLVYSNEAKDALNEMATISYSQATGKPVHWYYARDFVNGCAVPIGSDFHHLLRKMHGVSTAYRLTAIPLVIGMPVMLMNNLDVPGGAMNGAIGQLKSIRYTTDADGFRYLQSCVINTEDVKGEPLTNLQNGDIACFLDTKKLTLEHPYSHKNITVSRKQLPICPAFASTVHKAQGLTLPRAIVDLHGCPTGASECPYVMLSRVRSLKNLFLLRDFDLTKLRCRPSEDIRKEYQRLTDLHFATLKRNNFDTASSTRDSTLTSGESTDHWRDEPDSDPVPSYSHLNFSWNSNSIDKKRMLSTLAEVQNSTFHTELSKNQKKRSTATLEESTSSTSVVKKRRL</sequence>
<dbReference type="GO" id="GO:0006310">
    <property type="term" value="P:DNA recombination"/>
    <property type="evidence" value="ECO:0007669"/>
    <property type="project" value="UniProtKB-KW"/>
</dbReference>
<comment type="similarity">
    <text evidence="1">Belongs to the helicase family.</text>
</comment>
<keyword evidence="1" id="KW-0233">DNA recombination</keyword>
<dbReference type="Pfam" id="PF05970">
    <property type="entry name" value="PIF1"/>
    <property type="match status" value="1"/>
</dbReference>
<dbReference type="SUPFAM" id="SSF52540">
    <property type="entry name" value="P-loop containing nucleoside triphosphate hydrolases"/>
    <property type="match status" value="2"/>
</dbReference>
<feature type="region of interest" description="Disordered" evidence="2">
    <location>
        <begin position="1679"/>
        <end position="1708"/>
    </location>
</feature>
<evidence type="ECO:0000256" key="1">
    <source>
        <dbReference type="RuleBase" id="RU363044"/>
    </source>
</evidence>
<feature type="compositionally biased region" description="Polar residues" evidence="2">
    <location>
        <begin position="1618"/>
        <end position="1631"/>
    </location>
</feature>
<evidence type="ECO:0000259" key="3">
    <source>
        <dbReference type="Pfam" id="PF05970"/>
    </source>
</evidence>
<dbReference type="InterPro" id="IPR051055">
    <property type="entry name" value="PIF1_helicase"/>
</dbReference>
<dbReference type="InterPro" id="IPR010285">
    <property type="entry name" value="DNA_helicase_pif1-like_DEAD"/>
</dbReference>
<comment type="caution">
    <text evidence="6">The sequence shown here is derived from an EMBL/GenBank/DDBJ whole genome shotgun (WGS) entry which is preliminary data.</text>
</comment>
<feature type="domain" description="DNA helicase Pif1-like DEAD-box helicase" evidence="3">
    <location>
        <begin position="1121"/>
        <end position="1344"/>
    </location>
</feature>
<evidence type="ECO:0000259" key="5">
    <source>
        <dbReference type="Pfam" id="PF20209"/>
    </source>
</evidence>
<organism evidence="6 7">
    <name type="scientific">Panaeolus cyanescens</name>
    <dbReference type="NCBI Taxonomy" id="181874"/>
    <lineage>
        <taxon>Eukaryota</taxon>
        <taxon>Fungi</taxon>
        <taxon>Dikarya</taxon>
        <taxon>Basidiomycota</taxon>
        <taxon>Agaricomycotina</taxon>
        <taxon>Agaricomycetes</taxon>
        <taxon>Agaricomycetidae</taxon>
        <taxon>Agaricales</taxon>
        <taxon>Agaricineae</taxon>
        <taxon>Galeropsidaceae</taxon>
        <taxon>Panaeolus</taxon>
    </lineage>
</organism>
<dbReference type="Gene3D" id="3.40.50.300">
    <property type="entry name" value="P-loop containing nucleotide triphosphate hydrolases"/>
    <property type="match status" value="1"/>
</dbReference>
<keyword evidence="1" id="KW-0347">Helicase</keyword>
<dbReference type="EMBL" id="NHTK01005556">
    <property type="protein sequence ID" value="PPQ76590.1"/>
    <property type="molecule type" value="Genomic_DNA"/>
</dbReference>
<dbReference type="GO" id="GO:0006281">
    <property type="term" value="P:DNA repair"/>
    <property type="evidence" value="ECO:0007669"/>
    <property type="project" value="UniProtKB-KW"/>
</dbReference>
<keyword evidence="1" id="KW-0234">DNA repair</keyword>
<feature type="region of interest" description="Disordered" evidence="2">
    <location>
        <begin position="1618"/>
        <end position="1644"/>
    </location>
</feature>
<keyword evidence="1" id="KW-0067">ATP-binding</keyword>
<keyword evidence="1" id="KW-0227">DNA damage</keyword>
<dbReference type="InterPro" id="IPR027417">
    <property type="entry name" value="P-loop_NTPase"/>
</dbReference>
<dbReference type="STRING" id="181874.A0A409WDP6"/>
<comment type="cofactor">
    <cofactor evidence="1">
        <name>Mg(2+)</name>
        <dbReference type="ChEBI" id="CHEBI:18420"/>
    </cofactor>
</comment>